<protein>
    <submittedName>
        <fullName evidence="2 3">Uncharacterized protein</fullName>
    </submittedName>
</protein>
<dbReference type="ExpressionAtlas" id="A0A2K2DVD0">
    <property type="expression patterns" value="baseline"/>
</dbReference>
<reference evidence="2" key="2">
    <citation type="submission" date="2017-06" db="EMBL/GenBank/DDBJ databases">
        <title>WGS assembly of Brachypodium distachyon.</title>
        <authorList>
            <consortium name="The International Brachypodium Initiative"/>
            <person name="Lucas S."/>
            <person name="Harmon-Smith M."/>
            <person name="Lail K."/>
            <person name="Tice H."/>
            <person name="Grimwood J."/>
            <person name="Bruce D."/>
            <person name="Barry K."/>
            <person name="Shu S."/>
            <person name="Lindquist E."/>
            <person name="Wang M."/>
            <person name="Pitluck S."/>
            <person name="Vogel J.P."/>
            <person name="Garvin D.F."/>
            <person name="Mockler T.C."/>
            <person name="Schmutz J."/>
            <person name="Rokhsar D."/>
            <person name="Bevan M.W."/>
        </authorList>
    </citation>
    <scope>NUCLEOTIDE SEQUENCE</scope>
    <source>
        <strain evidence="2">Bd21</strain>
    </source>
</reference>
<gene>
    <name evidence="3" type="primary">LOC104581883</name>
    <name evidence="2" type="ORF">BRADI_1g75640v3</name>
</gene>
<dbReference type="GeneID" id="104581883"/>
<dbReference type="KEGG" id="bdi:104581883"/>
<reference evidence="2 3" key="1">
    <citation type="journal article" date="2010" name="Nature">
        <title>Genome sequencing and analysis of the model grass Brachypodium distachyon.</title>
        <authorList>
            <consortium name="International Brachypodium Initiative"/>
        </authorList>
    </citation>
    <scope>NUCLEOTIDE SEQUENCE [LARGE SCALE GENOMIC DNA]</scope>
    <source>
        <strain evidence="2">Bd21</strain>
        <strain evidence="3">cv. Bd21</strain>
    </source>
</reference>
<dbReference type="AlphaFoldDB" id="A0A2K2DVD0"/>
<dbReference type="Proteomes" id="UP000008810">
    <property type="component" value="Chromosome 1"/>
</dbReference>
<dbReference type="RefSeq" id="XP_010229233.1">
    <property type="nucleotide sequence ID" value="XM_010230931.3"/>
</dbReference>
<sequence>MARAVRGAAEITSDEGKESPVAVKSPAEAIEWASNLLFDDYKGSGEGLDDSALIQELLATLEGEKKSACDAAPGGGDEDDDCVMLDGDPFKAAAVANEKRLGKDGLEEELQIVAEKGEVACRDFPHPRHLCAGFPFKTGSHASYCTMCHCYVCDSPAPCPRWGKGTLSTDHCHATDKDEKWKKLRQSLKRKSLPPSQRGSTKKFVRSPLTAPSSEQYTGHQVSGPQLFPPLGKTVNQPSVQRVPATSNVSKNQQMRPSIRAAQNLGQVVNQPKASGPVNQPFVGRVPVASNVSQNQQMHSSIRAAQNVGRVVRLPKASARGPQISGKRLKTSGAAPTVLMPSNGYNSNRALPNDATLPPASSRVFQTTPVAPGSNITQWRPSQRFLGAPVLISPGLHVRPSSHLQVDPNRAAGTGLQTFQSSAPTTQGAKCVQNSQAIQNAWQVTLDNLASQLGVSDYNINDAHGRESASTQYLHPSQLIAPVKASQGIEPHRSSVPATPQMRPANGLMPNRQSGDNVIMQKNSSVAHTEFPEQS</sequence>
<evidence type="ECO:0000256" key="1">
    <source>
        <dbReference type="SAM" id="MobiDB-lite"/>
    </source>
</evidence>
<organism evidence="2">
    <name type="scientific">Brachypodium distachyon</name>
    <name type="common">Purple false brome</name>
    <name type="synonym">Trachynia distachya</name>
    <dbReference type="NCBI Taxonomy" id="15368"/>
    <lineage>
        <taxon>Eukaryota</taxon>
        <taxon>Viridiplantae</taxon>
        <taxon>Streptophyta</taxon>
        <taxon>Embryophyta</taxon>
        <taxon>Tracheophyta</taxon>
        <taxon>Spermatophyta</taxon>
        <taxon>Magnoliopsida</taxon>
        <taxon>Liliopsida</taxon>
        <taxon>Poales</taxon>
        <taxon>Poaceae</taxon>
        <taxon>BOP clade</taxon>
        <taxon>Pooideae</taxon>
        <taxon>Stipodae</taxon>
        <taxon>Brachypodieae</taxon>
        <taxon>Brachypodium</taxon>
    </lineage>
</organism>
<name>A0A2K2DVD0_BRADI</name>
<dbReference type="EnsemblPlants" id="PNT78233">
    <property type="protein sequence ID" value="PNT78233"/>
    <property type="gene ID" value="BRADI_1g75640v3"/>
</dbReference>
<feature type="compositionally biased region" description="Polar residues" evidence="1">
    <location>
        <begin position="234"/>
        <end position="256"/>
    </location>
</feature>
<dbReference type="Gramene" id="PNT78233">
    <property type="protein sequence ID" value="PNT78233"/>
    <property type="gene ID" value="BRADI_1g75640v3"/>
</dbReference>
<proteinExistence type="predicted"/>
<dbReference type="PANTHER" id="PTHR33443:SF37">
    <property type="entry name" value="OS03G0140900 PROTEIN"/>
    <property type="match status" value="1"/>
</dbReference>
<accession>A0A2K2DVD0</accession>
<evidence type="ECO:0000313" key="4">
    <source>
        <dbReference type="Proteomes" id="UP000008810"/>
    </source>
</evidence>
<reference evidence="3" key="3">
    <citation type="submission" date="2018-08" db="UniProtKB">
        <authorList>
            <consortium name="EnsemblPlants"/>
        </authorList>
    </citation>
    <scope>IDENTIFICATION</scope>
    <source>
        <strain evidence="3">cv. Bd21</strain>
    </source>
</reference>
<keyword evidence="4" id="KW-1185">Reference proteome</keyword>
<dbReference type="STRING" id="15368.A0A2K2DVD0"/>
<dbReference type="EMBL" id="CM000880">
    <property type="protein sequence ID" value="PNT78233.1"/>
    <property type="molecule type" value="Genomic_DNA"/>
</dbReference>
<feature type="region of interest" description="Disordered" evidence="1">
    <location>
        <begin position="1"/>
        <end position="23"/>
    </location>
</feature>
<evidence type="ECO:0000313" key="3">
    <source>
        <dbReference type="EnsemblPlants" id="PNT78233"/>
    </source>
</evidence>
<dbReference type="PANTHER" id="PTHR33443">
    <property type="entry name" value="ZGC:112980"/>
    <property type="match status" value="1"/>
</dbReference>
<evidence type="ECO:0000313" key="2">
    <source>
        <dbReference type="EMBL" id="PNT78233.1"/>
    </source>
</evidence>
<feature type="region of interest" description="Disordered" evidence="1">
    <location>
        <begin position="487"/>
        <end position="516"/>
    </location>
</feature>
<feature type="compositionally biased region" description="Polar residues" evidence="1">
    <location>
        <begin position="210"/>
        <end position="224"/>
    </location>
</feature>
<dbReference type="OrthoDB" id="266020at2759"/>
<feature type="region of interest" description="Disordered" evidence="1">
    <location>
        <begin position="185"/>
        <end position="256"/>
    </location>
</feature>
<dbReference type="InterPro" id="IPR053234">
    <property type="entry name" value="RPM1_Interactor"/>
</dbReference>